<dbReference type="Pfam" id="PF04082">
    <property type="entry name" value="Fungal_trans"/>
    <property type="match status" value="1"/>
</dbReference>
<dbReference type="GO" id="GO:0003677">
    <property type="term" value="F:DNA binding"/>
    <property type="evidence" value="ECO:0007669"/>
    <property type="project" value="InterPro"/>
</dbReference>
<sequence length="723" mass="80152">MPSHDASSPTFYRRALRLASAIFIPLFSSSIATRPFNNLWKVTLIHTKLLFMSGSEAPRSFLQKACENCRLRKIKCDKQIPCASCQTLGITCQAAAARAAEHRPRIVVTSQYERQIALIQERLQGIESSLKQLSQNSTVSTPRPASYKAEVVNGSTQSDKSISIYEGESSFGNQTIQAGQLADVTATAVVGTASNELSSALSLLKDSLKRHEALSRTHETHLSTRIKLDLMSQDELPPAPLVIALINRAKANPSLSLVAFSYKGVSQFESLCQKVYFPLEPPPAGSMTFFYGFLYFVIRDYWAQQDPALREYDAQAIIDLCETRFCAGLEKFETLTIPVLPNIQALLIGAIKAQEECKLSLSWTFLSAAATQCHTLGFHRKSTLSHEPRETADIKRHLFWQLYMLDKNLSLNLGRGSNFNDSDIDAEFFTPSTHPQQRPWDLMSLDTILFARLQGQVYERLYSASAIEAGVDERAAAIEELSSQVNALRNQLLSIDFTGAYYQERLIGMAHSADFVCYSVLTVIHRAQSLTTTATEISPKCYEAARLGLENHLKCFAQFRNRSVPQQAEYVNWILLYPSFTPFTVIFIHAIATSAPSELQLLQETVAALNHVKALSPAARRLHDVCAAFTQVAAAFINSQRTLNGWHRRVDGTLSLPSAETGVTGVEGFEGMQGMMGQQGQDQDALSAFLCSLAGNNRPLTDFLHMDLLDAEFNMPELFSAGE</sequence>
<protein>
    <recommendedName>
        <fullName evidence="3">Zn(2)-C6 fungal-type domain-containing protein</fullName>
    </recommendedName>
</protein>
<evidence type="ECO:0000313" key="5">
    <source>
        <dbReference type="Proteomes" id="UP000310121"/>
    </source>
</evidence>
<dbReference type="Gene3D" id="4.10.240.10">
    <property type="entry name" value="Zn(2)-C6 fungal-type DNA-binding domain"/>
    <property type="match status" value="1"/>
</dbReference>
<dbReference type="SMART" id="SM00066">
    <property type="entry name" value="GAL4"/>
    <property type="match status" value="1"/>
</dbReference>
<dbReference type="GO" id="GO:0008270">
    <property type="term" value="F:zinc ion binding"/>
    <property type="evidence" value="ECO:0007669"/>
    <property type="project" value="InterPro"/>
</dbReference>
<dbReference type="AlphaFoldDB" id="A0A4S9SXD7"/>
<gene>
    <name evidence="4" type="ORF">D6C90_09975</name>
</gene>
<reference evidence="4 5" key="1">
    <citation type="submission" date="2018-10" db="EMBL/GenBank/DDBJ databases">
        <title>Fifty Aureobasidium pullulans genomes reveal a recombining polyextremotolerant generalist.</title>
        <authorList>
            <person name="Gostincar C."/>
            <person name="Turk M."/>
            <person name="Zajc J."/>
            <person name="Gunde-Cimerman N."/>
        </authorList>
    </citation>
    <scope>NUCLEOTIDE SEQUENCE [LARGE SCALE GENOMIC DNA]</scope>
    <source>
        <strain evidence="4 5">EXF-3844</strain>
    </source>
</reference>
<dbReference type="InterPro" id="IPR050987">
    <property type="entry name" value="AtrR-like"/>
</dbReference>
<comment type="caution">
    <text evidence="4">The sequence shown here is derived from an EMBL/GenBank/DDBJ whole genome shotgun (WGS) entry which is preliminary data.</text>
</comment>
<evidence type="ECO:0000256" key="2">
    <source>
        <dbReference type="ARBA" id="ARBA00023242"/>
    </source>
</evidence>
<dbReference type="GO" id="GO:0006351">
    <property type="term" value="P:DNA-templated transcription"/>
    <property type="evidence" value="ECO:0007669"/>
    <property type="project" value="InterPro"/>
</dbReference>
<dbReference type="InterPro" id="IPR007219">
    <property type="entry name" value="XnlR_reg_dom"/>
</dbReference>
<name>A0A4S9SXD7_AURPU</name>
<keyword evidence="1" id="KW-0479">Metal-binding</keyword>
<dbReference type="GO" id="GO:0000981">
    <property type="term" value="F:DNA-binding transcription factor activity, RNA polymerase II-specific"/>
    <property type="evidence" value="ECO:0007669"/>
    <property type="project" value="InterPro"/>
</dbReference>
<feature type="domain" description="Zn(2)-C6 fungal-type" evidence="3">
    <location>
        <begin position="65"/>
        <end position="92"/>
    </location>
</feature>
<organism evidence="4 5">
    <name type="scientific">Aureobasidium pullulans</name>
    <name type="common">Black yeast</name>
    <name type="synonym">Pullularia pullulans</name>
    <dbReference type="NCBI Taxonomy" id="5580"/>
    <lineage>
        <taxon>Eukaryota</taxon>
        <taxon>Fungi</taxon>
        <taxon>Dikarya</taxon>
        <taxon>Ascomycota</taxon>
        <taxon>Pezizomycotina</taxon>
        <taxon>Dothideomycetes</taxon>
        <taxon>Dothideomycetidae</taxon>
        <taxon>Dothideales</taxon>
        <taxon>Saccotheciaceae</taxon>
        <taxon>Aureobasidium</taxon>
    </lineage>
</organism>
<accession>A0A4S9SXD7</accession>
<dbReference type="CDD" id="cd12148">
    <property type="entry name" value="fungal_TF_MHR"/>
    <property type="match status" value="1"/>
</dbReference>
<dbReference type="InterPro" id="IPR036864">
    <property type="entry name" value="Zn2-C6_fun-type_DNA-bd_sf"/>
</dbReference>
<evidence type="ECO:0000256" key="1">
    <source>
        <dbReference type="ARBA" id="ARBA00022723"/>
    </source>
</evidence>
<dbReference type="PROSITE" id="PS50048">
    <property type="entry name" value="ZN2_CY6_FUNGAL_2"/>
    <property type="match status" value="1"/>
</dbReference>
<dbReference type="InterPro" id="IPR001138">
    <property type="entry name" value="Zn2Cys6_DnaBD"/>
</dbReference>
<evidence type="ECO:0000259" key="3">
    <source>
        <dbReference type="PROSITE" id="PS50048"/>
    </source>
</evidence>
<dbReference type="PANTHER" id="PTHR46910:SF25">
    <property type="entry name" value="ABC-TRANSPORTER-REGULATING TRANSCRIPTION FACTOR"/>
    <property type="match status" value="1"/>
</dbReference>
<dbReference type="PROSITE" id="PS00463">
    <property type="entry name" value="ZN2_CY6_FUNGAL_1"/>
    <property type="match status" value="1"/>
</dbReference>
<proteinExistence type="predicted"/>
<dbReference type="Pfam" id="PF00172">
    <property type="entry name" value="Zn_clus"/>
    <property type="match status" value="1"/>
</dbReference>
<evidence type="ECO:0000313" key="4">
    <source>
        <dbReference type="EMBL" id="THZ16634.1"/>
    </source>
</evidence>
<dbReference type="Proteomes" id="UP000310121">
    <property type="component" value="Unassembled WGS sequence"/>
</dbReference>
<dbReference type="CDD" id="cd00067">
    <property type="entry name" value="GAL4"/>
    <property type="match status" value="1"/>
</dbReference>
<dbReference type="EMBL" id="QZBN01001823">
    <property type="protein sequence ID" value="THZ16634.1"/>
    <property type="molecule type" value="Genomic_DNA"/>
</dbReference>
<keyword evidence="2" id="KW-0539">Nucleus</keyword>
<dbReference type="PANTHER" id="PTHR46910">
    <property type="entry name" value="TRANSCRIPTION FACTOR PDR1"/>
    <property type="match status" value="1"/>
</dbReference>
<dbReference type="SMART" id="SM00906">
    <property type="entry name" value="Fungal_trans"/>
    <property type="match status" value="1"/>
</dbReference>
<dbReference type="SUPFAM" id="SSF57701">
    <property type="entry name" value="Zn2/Cys6 DNA-binding domain"/>
    <property type="match status" value="1"/>
</dbReference>